<evidence type="ECO:0000313" key="2">
    <source>
        <dbReference type="Proteomes" id="UP000647172"/>
    </source>
</evidence>
<organism evidence="1 2">
    <name type="scientific">Actinoplanes nipponensis</name>
    <dbReference type="NCBI Taxonomy" id="135950"/>
    <lineage>
        <taxon>Bacteria</taxon>
        <taxon>Bacillati</taxon>
        <taxon>Actinomycetota</taxon>
        <taxon>Actinomycetes</taxon>
        <taxon>Micromonosporales</taxon>
        <taxon>Micromonosporaceae</taxon>
        <taxon>Actinoplanes</taxon>
    </lineage>
</organism>
<dbReference type="Proteomes" id="UP000647172">
    <property type="component" value="Unassembled WGS sequence"/>
</dbReference>
<dbReference type="EMBL" id="BOMQ01000061">
    <property type="protein sequence ID" value="GIE51630.1"/>
    <property type="molecule type" value="Genomic_DNA"/>
</dbReference>
<name>A0A919JLX1_9ACTN</name>
<comment type="caution">
    <text evidence="1">The sequence shown here is derived from an EMBL/GenBank/DDBJ whole genome shotgun (WGS) entry which is preliminary data.</text>
</comment>
<proteinExistence type="predicted"/>
<evidence type="ECO:0000313" key="1">
    <source>
        <dbReference type="EMBL" id="GIE51630.1"/>
    </source>
</evidence>
<keyword evidence="2" id="KW-1185">Reference proteome</keyword>
<sequence>MSRHHQQWIGGGGVHGDADLGVGKRRVADGAVTTGLDPARKIIGRALAKVAPDFGCDKELGRVHCGAFRRRQERFIP</sequence>
<reference evidence="1" key="1">
    <citation type="submission" date="2021-01" db="EMBL/GenBank/DDBJ databases">
        <title>Whole genome shotgun sequence of Actinoplanes nipponensis NBRC 14063.</title>
        <authorList>
            <person name="Komaki H."/>
            <person name="Tamura T."/>
        </authorList>
    </citation>
    <scope>NUCLEOTIDE SEQUENCE</scope>
    <source>
        <strain evidence="1">NBRC 14063</strain>
    </source>
</reference>
<gene>
    <name evidence="1" type="ORF">Ani05nite_51640</name>
</gene>
<accession>A0A919JLX1</accession>
<dbReference type="AlphaFoldDB" id="A0A919JLX1"/>
<protein>
    <submittedName>
        <fullName evidence="1">Uncharacterized protein</fullName>
    </submittedName>
</protein>